<dbReference type="CDD" id="cd17909">
    <property type="entry name" value="CheC_ClassI"/>
    <property type="match status" value="1"/>
</dbReference>
<accession>A0A084JGM5</accession>
<dbReference type="RefSeq" id="WP_038283826.1">
    <property type="nucleotide sequence ID" value="NZ_JPME01000026.1"/>
</dbReference>
<evidence type="ECO:0000256" key="2">
    <source>
        <dbReference type="ARBA" id="ARBA00022801"/>
    </source>
</evidence>
<proteinExistence type="predicted"/>
<dbReference type="EMBL" id="JPME01000026">
    <property type="protein sequence ID" value="KEZ88109.1"/>
    <property type="molecule type" value="Genomic_DNA"/>
</dbReference>
<dbReference type="GO" id="GO:0006935">
    <property type="term" value="P:chemotaxis"/>
    <property type="evidence" value="ECO:0007669"/>
    <property type="project" value="UniProtKB-KW"/>
</dbReference>
<keyword evidence="2" id="KW-0378">Hydrolase</keyword>
<dbReference type="InterPro" id="IPR050992">
    <property type="entry name" value="CheZ_family_phosphatases"/>
</dbReference>
<dbReference type="AlphaFoldDB" id="A0A084JGM5"/>
<dbReference type="GO" id="GO:0016787">
    <property type="term" value="F:hydrolase activity"/>
    <property type="evidence" value="ECO:0007669"/>
    <property type="project" value="UniProtKB-KW"/>
</dbReference>
<comment type="caution">
    <text evidence="4">The sequence shown here is derived from an EMBL/GenBank/DDBJ whole genome shotgun (WGS) entry which is preliminary data.</text>
</comment>
<dbReference type="OrthoDB" id="9812187at2"/>
<evidence type="ECO:0000313" key="5">
    <source>
        <dbReference type="Proteomes" id="UP000028525"/>
    </source>
</evidence>
<dbReference type="InterPro" id="IPR007597">
    <property type="entry name" value="CheC"/>
</dbReference>
<dbReference type="Gene3D" id="3.40.1550.10">
    <property type="entry name" value="CheC-like"/>
    <property type="match status" value="1"/>
</dbReference>
<dbReference type="PANTHER" id="PTHR43693:SF1">
    <property type="entry name" value="PROTEIN PHOSPHATASE CHEZ"/>
    <property type="match status" value="1"/>
</dbReference>
<evidence type="ECO:0000313" key="4">
    <source>
        <dbReference type="EMBL" id="KEZ88109.1"/>
    </source>
</evidence>
<organism evidence="4 5">
    <name type="scientific">Lacrimispora celerecrescens</name>
    <dbReference type="NCBI Taxonomy" id="29354"/>
    <lineage>
        <taxon>Bacteria</taxon>
        <taxon>Bacillati</taxon>
        <taxon>Bacillota</taxon>
        <taxon>Clostridia</taxon>
        <taxon>Lachnospirales</taxon>
        <taxon>Lachnospiraceae</taxon>
        <taxon>Lacrimispora</taxon>
    </lineage>
</organism>
<feature type="domain" description="CheC-like protein" evidence="3">
    <location>
        <begin position="13"/>
        <end position="47"/>
    </location>
</feature>
<dbReference type="SUPFAM" id="SSF103039">
    <property type="entry name" value="CheC-like"/>
    <property type="match status" value="1"/>
</dbReference>
<name>A0A084JGM5_9FIRM</name>
<protein>
    <submittedName>
        <fullName evidence="4">Chemotaxis protein CheC</fullName>
    </submittedName>
</protein>
<reference evidence="4 5" key="1">
    <citation type="submission" date="2014-07" db="EMBL/GenBank/DDBJ databases">
        <title>Draft genome of Clostridium celerecrescens 152B isolated from sediments associated with methane hydrate from Krishna Godavari basin.</title>
        <authorList>
            <person name="Honkalas V.S."/>
            <person name="Dabir A.P."/>
            <person name="Arora P."/>
            <person name="Dhakephalkar P.K."/>
        </authorList>
    </citation>
    <scope>NUCLEOTIDE SEQUENCE [LARGE SCALE GENOMIC DNA]</scope>
    <source>
        <strain evidence="4 5">152B</strain>
    </source>
</reference>
<keyword evidence="1" id="KW-0145">Chemotaxis</keyword>
<keyword evidence="5" id="KW-1185">Reference proteome</keyword>
<gene>
    <name evidence="4" type="ORF">IO98_19230</name>
</gene>
<sequence length="208" mass="22718">MKITRYDEMSGLGLDLIREIGSIGTGNSATALSSMLGKTVRMTLPDVQILGYNEAIKFLGDPEEIVAAILVKMSGEINGLMLFVLKLDFINQVLSILMKEEIEDYYQLNVLETSALEEVGNIIISSYVNAISSLSDVSINLSVPDIAINMLGGILSVPMVEFGYQTDKMMMISGQFIIGGKVLHSDLLMMPEIQSLNFLMEKLGIING</sequence>
<dbReference type="STRING" id="29354.IO98_19230"/>
<dbReference type="Proteomes" id="UP000028525">
    <property type="component" value="Unassembled WGS sequence"/>
</dbReference>
<dbReference type="InterPro" id="IPR028976">
    <property type="entry name" value="CheC-like_sf"/>
</dbReference>
<evidence type="ECO:0000259" key="3">
    <source>
        <dbReference type="Pfam" id="PF04509"/>
    </source>
</evidence>
<dbReference type="PANTHER" id="PTHR43693">
    <property type="entry name" value="PROTEIN PHOSPHATASE CHEZ"/>
    <property type="match status" value="1"/>
</dbReference>
<dbReference type="Pfam" id="PF04509">
    <property type="entry name" value="CheC"/>
    <property type="match status" value="2"/>
</dbReference>
<feature type="domain" description="CheC-like protein" evidence="3">
    <location>
        <begin position="112"/>
        <end position="146"/>
    </location>
</feature>
<evidence type="ECO:0000256" key="1">
    <source>
        <dbReference type="ARBA" id="ARBA00022500"/>
    </source>
</evidence>